<reference evidence="1" key="4">
    <citation type="submission" date="2019-03" db="UniProtKB">
        <authorList>
            <consortium name="EnsemblPlants"/>
        </authorList>
    </citation>
    <scope>IDENTIFICATION</scope>
</reference>
<accession>A0A452Y4N2</accession>
<dbReference type="Proteomes" id="UP000015105">
    <property type="component" value="Chromosome 1D"/>
</dbReference>
<reference evidence="2" key="2">
    <citation type="journal article" date="2017" name="Nat. Plants">
        <title>The Aegilops tauschii genome reveals multiple impacts of transposons.</title>
        <authorList>
            <person name="Zhao G."/>
            <person name="Zou C."/>
            <person name="Li K."/>
            <person name="Wang K."/>
            <person name="Li T."/>
            <person name="Gao L."/>
            <person name="Zhang X."/>
            <person name="Wang H."/>
            <person name="Yang Z."/>
            <person name="Liu X."/>
            <person name="Jiang W."/>
            <person name="Mao L."/>
            <person name="Kong X."/>
            <person name="Jiao Y."/>
            <person name="Jia J."/>
        </authorList>
    </citation>
    <scope>NUCLEOTIDE SEQUENCE [LARGE SCALE GENOMIC DNA]</scope>
    <source>
        <strain evidence="2">cv. AL8/78</strain>
    </source>
</reference>
<sequence length="70" mass="8360">SVGIGGNMLLLSVWSWERLPVGRPKSVRFNPWYEDEHDELRRPTWAYKWDVVSEMTNDVNLMYQKYVAEL</sequence>
<reference evidence="1" key="3">
    <citation type="journal article" date="2017" name="Nature">
        <title>Genome sequence of the progenitor of the wheat D genome Aegilops tauschii.</title>
        <authorList>
            <person name="Luo M.C."/>
            <person name="Gu Y.Q."/>
            <person name="Puiu D."/>
            <person name="Wang H."/>
            <person name="Twardziok S.O."/>
            <person name="Deal K.R."/>
            <person name="Huo N."/>
            <person name="Zhu T."/>
            <person name="Wang L."/>
            <person name="Wang Y."/>
            <person name="McGuire P.E."/>
            <person name="Liu S."/>
            <person name="Long H."/>
            <person name="Ramasamy R.K."/>
            <person name="Rodriguez J.C."/>
            <person name="Van S.L."/>
            <person name="Yuan L."/>
            <person name="Wang Z."/>
            <person name="Xia Z."/>
            <person name="Xiao L."/>
            <person name="Anderson O.D."/>
            <person name="Ouyang S."/>
            <person name="Liang Y."/>
            <person name="Zimin A.V."/>
            <person name="Pertea G."/>
            <person name="Qi P."/>
            <person name="Bennetzen J.L."/>
            <person name="Dai X."/>
            <person name="Dawson M.W."/>
            <person name="Muller H.G."/>
            <person name="Kugler K."/>
            <person name="Rivarola-Duarte L."/>
            <person name="Spannagl M."/>
            <person name="Mayer K.F.X."/>
            <person name="Lu F.H."/>
            <person name="Bevan M.W."/>
            <person name="Leroy P."/>
            <person name="Li P."/>
            <person name="You F.M."/>
            <person name="Sun Q."/>
            <person name="Liu Z."/>
            <person name="Lyons E."/>
            <person name="Wicker T."/>
            <person name="Salzberg S.L."/>
            <person name="Devos K.M."/>
            <person name="Dvorak J."/>
        </authorList>
    </citation>
    <scope>NUCLEOTIDE SEQUENCE [LARGE SCALE GENOMIC DNA]</scope>
    <source>
        <strain evidence="1">cv. AL8/78</strain>
    </source>
</reference>
<dbReference type="AlphaFoldDB" id="A0A452Y4N2"/>
<keyword evidence="2" id="KW-1185">Reference proteome</keyword>
<evidence type="ECO:0000313" key="2">
    <source>
        <dbReference type="Proteomes" id="UP000015105"/>
    </source>
</evidence>
<proteinExistence type="predicted"/>
<evidence type="ECO:0000313" key="1">
    <source>
        <dbReference type="EnsemblPlants" id="AET1Gv20290100.1"/>
    </source>
</evidence>
<protein>
    <recommendedName>
        <fullName evidence="3">Aminotransferase-like plant mobile domain-containing protein</fullName>
    </recommendedName>
</protein>
<dbReference type="STRING" id="200361.A0A452Y4N2"/>
<dbReference type="EnsemblPlants" id="AET1Gv20290100.1">
    <property type="protein sequence ID" value="AET1Gv20290100.1"/>
    <property type="gene ID" value="AET1Gv20290100"/>
</dbReference>
<name>A0A452Y4N2_AEGTS</name>
<reference evidence="1" key="5">
    <citation type="journal article" date="2021" name="G3 (Bethesda)">
        <title>Aegilops tauschii genome assembly Aet v5.0 features greater sequence contiguity and improved annotation.</title>
        <authorList>
            <person name="Wang L."/>
            <person name="Zhu T."/>
            <person name="Rodriguez J.C."/>
            <person name="Deal K.R."/>
            <person name="Dubcovsky J."/>
            <person name="McGuire P.E."/>
            <person name="Lux T."/>
            <person name="Spannagl M."/>
            <person name="Mayer K.F.X."/>
            <person name="Baldrich P."/>
            <person name="Meyers B.C."/>
            <person name="Huo N."/>
            <person name="Gu Y.Q."/>
            <person name="Zhou H."/>
            <person name="Devos K.M."/>
            <person name="Bennetzen J.L."/>
            <person name="Unver T."/>
            <person name="Budak H."/>
            <person name="Gulick P.J."/>
            <person name="Galiba G."/>
            <person name="Kalapos B."/>
            <person name="Nelson D.R."/>
            <person name="Li P."/>
            <person name="You F.M."/>
            <person name="Luo M.C."/>
            <person name="Dvorak J."/>
        </authorList>
    </citation>
    <scope>NUCLEOTIDE SEQUENCE [LARGE SCALE GENOMIC DNA]</scope>
    <source>
        <strain evidence="1">cv. AL8/78</strain>
    </source>
</reference>
<dbReference type="Gramene" id="AET1Gv20290100.1">
    <property type="protein sequence ID" value="AET1Gv20290100.1"/>
    <property type="gene ID" value="AET1Gv20290100"/>
</dbReference>
<reference evidence="2" key="1">
    <citation type="journal article" date="2014" name="Science">
        <title>Ancient hybridizations among the ancestral genomes of bread wheat.</title>
        <authorList>
            <consortium name="International Wheat Genome Sequencing Consortium,"/>
            <person name="Marcussen T."/>
            <person name="Sandve S.R."/>
            <person name="Heier L."/>
            <person name="Spannagl M."/>
            <person name="Pfeifer M."/>
            <person name="Jakobsen K.S."/>
            <person name="Wulff B.B."/>
            <person name="Steuernagel B."/>
            <person name="Mayer K.F."/>
            <person name="Olsen O.A."/>
        </authorList>
    </citation>
    <scope>NUCLEOTIDE SEQUENCE [LARGE SCALE GENOMIC DNA]</scope>
    <source>
        <strain evidence="2">cv. AL8/78</strain>
    </source>
</reference>
<organism evidence="1 2">
    <name type="scientific">Aegilops tauschii subsp. strangulata</name>
    <name type="common">Goatgrass</name>
    <dbReference type="NCBI Taxonomy" id="200361"/>
    <lineage>
        <taxon>Eukaryota</taxon>
        <taxon>Viridiplantae</taxon>
        <taxon>Streptophyta</taxon>
        <taxon>Embryophyta</taxon>
        <taxon>Tracheophyta</taxon>
        <taxon>Spermatophyta</taxon>
        <taxon>Magnoliopsida</taxon>
        <taxon>Liliopsida</taxon>
        <taxon>Poales</taxon>
        <taxon>Poaceae</taxon>
        <taxon>BOP clade</taxon>
        <taxon>Pooideae</taxon>
        <taxon>Triticodae</taxon>
        <taxon>Triticeae</taxon>
        <taxon>Triticinae</taxon>
        <taxon>Aegilops</taxon>
    </lineage>
</organism>
<evidence type="ECO:0008006" key="3">
    <source>
        <dbReference type="Google" id="ProtNLM"/>
    </source>
</evidence>